<evidence type="ECO:0000313" key="3">
    <source>
        <dbReference type="EMBL" id="RKE96065.1"/>
    </source>
</evidence>
<dbReference type="OrthoDB" id="7709484at2"/>
<protein>
    <submittedName>
        <fullName evidence="3">Prepilin peptidase CpaA</fullName>
    </submittedName>
</protein>
<organism evidence="3 4">
    <name type="scientific">Sulfitobacter guttiformis</name>
    <dbReference type="NCBI Taxonomy" id="74349"/>
    <lineage>
        <taxon>Bacteria</taxon>
        <taxon>Pseudomonadati</taxon>
        <taxon>Pseudomonadota</taxon>
        <taxon>Alphaproteobacteria</taxon>
        <taxon>Rhodobacterales</taxon>
        <taxon>Roseobacteraceae</taxon>
        <taxon>Sulfitobacter</taxon>
    </lineage>
</organism>
<dbReference type="Proteomes" id="UP000284407">
    <property type="component" value="Unassembled WGS sequence"/>
</dbReference>
<accession>A0A420DP99</accession>
<dbReference type="Gene3D" id="1.20.120.1220">
    <property type="match status" value="1"/>
</dbReference>
<feature type="transmembrane region" description="Helical" evidence="1">
    <location>
        <begin position="36"/>
        <end position="54"/>
    </location>
</feature>
<gene>
    <name evidence="3" type="ORF">C8N30_0616</name>
</gene>
<evidence type="ECO:0000313" key="4">
    <source>
        <dbReference type="Proteomes" id="UP000284407"/>
    </source>
</evidence>
<dbReference type="EMBL" id="RAQK01000001">
    <property type="protein sequence ID" value="RKE96065.1"/>
    <property type="molecule type" value="Genomic_DNA"/>
</dbReference>
<feature type="transmembrane region" description="Helical" evidence="1">
    <location>
        <begin position="100"/>
        <end position="121"/>
    </location>
</feature>
<dbReference type="AlphaFoldDB" id="A0A420DP99"/>
<feature type="domain" description="Prepilin type IV endopeptidase peptidase" evidence="2">
    <location>
        <begin position="15"/>
        <end position="116"/>
    </location>
</feature>
<proteinExistence type="predicted"/>
<sequence>MTITTYAAAWFLPFVVPVCLYVMYTDLSRMKITNTANLTLAGIFVLIGLIALPFEEYLWRLAGLVIVLFVGIVLNAAGVMGAGDSKFIAAAAPFVAPADLAQLTFVFVAALLAAVVTHKLVKLTRLRALAPHWTSWEQGKKFPMGLALGPTLMIYLALGFLYGA</sequence>
<keyword evidence="1" id="KW-0472">Membrane</keyword>
<dbReference type="GO" id="GO:0004190">
    <property type="term" value="F:aspartic-type endopeptidase activity"/>
    <property type="evidence" value="ECO:0007669"/>
    <property type="project" value="InterPro"/>
</dbReference>
<dbReference type="InterPro" id="IPR000045">
    <property type="entry name" value="Prepilin_IV_endopep_pep"/>
</dbReference>
<name>A0A420DP99_9RHOB</name>
<evidence type="ECO:0000256" key="1">
    <source>
        <dbReference type="SAM" id="Phobius"/>
    </source>
</evidence>
<keyword evidence="1" id="KW-1133">Transmembrane helix</keyword>
<feature type="transmembrane region" description="Helical" evidence="1">
    <location>
        <begin position="142"/>
        <end position="162"/>
    </location>
</feature>
<feature type="transmembrane region" description="Helical" evidence="1">
    <location>
        <begin position="7"/>
        <end position="24"/>
    </location>
</feature>
<comment type="caution">
    <text evidence="3">The sequence shown here is derived from an EMBL/GenBank/DDBJ whole genome shotgun (WGS) entry which is preliminary data.</text>
</comment>
<reference evidence="3 4" key="1">
    <citation type="submission" date="2018-09" db="EMBL/GenBank/DDBJ databases">
        <title>Genomic Encyclopedia of Archaeal and Bacterial Type Strains, Phase II (KMG-II): from individual species to whole genera.</title>
        <authorList>
            <person name="Goeker M."/>
        </authorList>
    </citation>
    <scope>NUCLEOTIDE SEQUENCE [LARGE SCALE GENOMIC DNA]</scope>
    <source>
        <strain evidence="3 4">DSM 11458</strain>
    </source>
</reference>
<keyword evidence="4" id="KW-1185">Reference proteome</keyword>
<dbReference type="STRING" id="1443111.Z949_2594"/>
<feature type="transmembrane region" description="Helical" evidence="1">
    <location>
        <begin position="61"/>
        <end position="80"/>
    </location>
</feature>
<keyword evidence="1" id="KW-0812">Transmembrane</keyword>
<dbReference type="Pfam" id="PF01478">
    <property type="entry name" value="Peptidase_A24"/>
    <property type="match status" value="1"/>
</dbReference>
<dbReference type="RefSeq" id="WP_025063017.1">
    <property type="nucleotide sequence ID" value="NZ_RAQK01000001.1"/>
</dbReference>
<evidence type="ECO:0000259" key="2">
    <source>
        <dbReference type="Pfam" id="PF01478"/>
    </source>
</evidence>
<dbReference type="GO" id="GO:0016020">
    <property type="term" value="C:membrane"/>
    <property type="evidence" value="ECO:0007669"/>
    <property type="project" value="InterPro"/>
</dbReference>